<dbReference type="EC" id="3.1.3.48" evidence="2"/>
<dbReference type="NCBIfam" id="TIGR01640">
    <property type="entry name" value="F_box_assoc_1"/>
    <property type="match status" value="1"/>
</dbReference>
<evidence type="ECO:0000259" key="8">
    <source>
        <dbReference type="PROSITE" id="PS50056"/>
    </source>
</evidence>
<dbReference type="PANTHER" id="PTHR19134">
    <property type="entry name" value="RECEPTOR-TYPE TYROSINE-PROTEIN PHOSPHATASE"/>
    <property type="match status" value="1"/>
</dbReference>
<evidence type="ECO:0000256" key="5">
    <source>
        <dbReference type="ARBA" id="ARBA00022801"/>
    </source>
</evidence>
<dbReference type="SUPFAM" id="SSF52799">
    <property type="entry name" value="(Phosphotyrosine protein) phosphatases II"/>
    <property type="match status" value="1"/>
</dbReference>
<evidence type="ECO:0000256" key="6">
    <source>
        <dbReference type="ARBA" id="ARBA00022912"/>
    </source>
</evidence>
<dbReference type="InterPro" id="IPR017451">
    <property type="entry name" value="F-box-assoc_interact_dom"/>
</dbReference>
<protein>
    <recommendedName>
        <fullName evidence="2">protein-tyrosine-phosphatase</fullName>
        <ecNumber evidence="2">3.1.3.48</ecNumber>
    </recommendedName>
</protein>
<dbReference type="Pfam" id="PF00646">
    <property type="entry name" value="F-box"/>
    <property type="match status" value="1"/>
</dbReference>
<sequence>MESSRNGDLLRELVHEILLRLPVKALLRCKCVCKEWCALIQSPSFVDRHFSQESNPECLIFHLFYKTVDCDPYAFAMYQDVERHSRVEESNHLPRMPTSFRVIEFKGPAKGVFCVSNDLGFVGLFNPAMREFKTLPPLPLHDVSDIENSPTVGLGLEPSSGDHKVVAFQKWDYQTFACVYSLSSNSWKRIEDVGPLNIVCFGGVDSLCEPFLNGVYHWHANLRNGGGFAILAFDMRNDKFQVIQVPDCLRSSQRELRIAAYGDSLAVMSYKLREYIDFWVMGRDGLWSKNFSIGPFAKNVWPICVWKKREITRLSEDQLRRCFEAVSFFKKKLSSLQTIHNEFQNLEETRIKALDMRNKCSISLDSVNHSKNRYINVVPFDDNRVVLKQHKDYRPSPTGYINASFVTTSGSVSRFIATQGPLPHTSEDFWEMVIQYNCPVIIMLTGLVDHSNAVKCGDYFQTEDGPREFGNISIFTKWIQKTDTSLILRCIEVKNKKSEEPPISVLHILYPDWPDYGVPNDTAAVREIFRRVSAVPPSLGPIVVHCSAGIGRTGTYCVVHNTIQRVLDGDMTALDLVSTVATYRSQRIGMVQTLDQYVFCYKAILDELESLIVNTHASGD</sequence>
<evidence type="ECO:0000256" key="1">
    <source>
        <dbReference type="ARBA" id="ARBA00004496"/>
    </source>
</evidence>
<dbReference type="InterPro" id="IPR029021">
    <property type="entry name" value="Prot-tyrosine_phosphatase-like"/>
</dbReference>
<dbReference type="SUPFAM" id="SSF81383">
    <property type="entry name" value="F-box domain"/>
    <property type="match status" value="1"/>
</dbReference>
<dbReference type="GO" id="GO:0005737">
    <property type="term" value="C:cytoplasm"/>
    <property type="evidence" value="ECO:0007669"/>
    <property type="project" value="UniProtKB-SubCell"/>
</dbReference>
<evidence type="ECO:0000256" key="4">
    <source>
        <dbReference type="ARBA" id="ARBA00022553"/>
    </source>
</evidence>
<reference evidence="9 10" key="1">
    <citation type="journal article" date="2021" name="Nat. Commun.">
        <title>Incipient diploidization of the medicinal plant Perilla within 10,000 years.</title>
        <authorList>
            <person name="Zhang Y."/>
            <person name="Shen Q."/>
            <person name="Leng L."/>
            <person name="Zhang D."/>
            <person name="Chen S."/>
            <person name="Shi Y."/>
            <person name="Ning Z."/>
            <person name="Chen S."/>
        </authorList>
    </citation>
    <scope>NUCLEOTIDE SEQUENCE [LARGE SCALE GENOMIC DNA]</scope>
    <source>
        <strain evidence="10">cv. PC099</strain>
    </source>
</reference>
<keyword evidence="6" id="KW-0904">Protein phosphatase</keyword>
<dbReference type="InterPro" id="IPR000387">
    <property type="entry name" value="Tyr_Pase_dom"/>
</dbReference>
<feature type="domain" description="Tyrosine specific protein phosphatases" evidence="8">
    <location>
        <begin position="526"/>
        <end position="598"/>
    </location>
</feature>
<dbReference type="PROSITE" id="PS50055">
    <property type="entry name" value="TYR_PHOSPHATASE_PTP"/>
    <property type="match status" value="1"/>
</dbReference>
<dbReference type="EMBL" id="SDAM02000150">
    <property type="protein sequence ID" value="KAH6827325.1"/>
    <property type="molecule type" value="Genomic_DNA"/>
</dbReference>
<evidence type="ECO:0000313" key="9">
    <source>
        <dbReference type="EMBL" id="KAH6827325.1"/>
    </source>
</evidence>
<keyword evidence="3" id="KW-0963">Cytoplasm</keyword>
<dbReference type="Pfam" id="PF00102">
    <property type="entry name" value="Y_phosphatase"/>
    <property type="match status" value="1"/>
</dbReference>
<evidence type="ECO:0000256" key="3">
    <source>
        <dbReference type="ARBA" id="ARBA00022490"/>
    </source>
</evidence>
<dbReference type="Proteomes" id="UP001190926">
    <property type="component" value="Unassembled WGS sequence"/>
</dbReference>
<evidence type="ECO:0000259" key="7">
    <source>
        <dbReference type="PROSITE" id="PS50055"/>
    </source>
</evidence>
<comment type="subcellular location">
    <subcellularLocation>
        <location evidence="1">Cytoplasm</location>
    </subcellularLocation>
</comment>
<dbReference type="CDD" id="cd17658">
    <property type="entry name" value="PTPc_plant_PTP1"/>
    <property type="match status" value="1"/>
</dbReference>
<comment type="caution">
    <text evidence="9">The sequence shown here is derived from an EMBL/GenBank/DDBJ whole genome shotgun (WGS) entry which is preliminary data.</text>
</comment>
<dbReference type="Gene3D" id="1.20.1280.50">
    <property type="match status" value="1"/>
</dbReference>
<dbReference type="InterPro" id="IPR013187">
    <property type="entry name" value="F-box-assoc_dom_typ3"/>
</dbReference>
<proteinExistence type="predicted"/>
<keyword evidence="4" id="KW-0597">Phosphoprotein</keyword>
<dbReference type="PRINTS" id="PR00700">
    <property type="entry name" value="PRTYPHPHTASE"/>
</dbReference>
<gene>
    <name evidence="9" type="ORF">C2S53_015388</name>
</gene>
<dbReference type="FunFam" id="3.90.190.10:FF:000045">
    <property type="entry name" value="Tyrosine-protein phosphatase non-receptor type 12"/>
    <property type="match status" value="1"/>
</dbReference>
<dbReference type="PANTHER" id="PTHR19134:SF449">
    <property type="entry name" value="TYROSINE-PROTEIN PHOSPHATASE 1"/>
    <property type="match status" value="1"/>
</dbReference>
<feature type="domain" description="Tyrosine-protein phosphatase" evidence="7">
    <location>
        <begin position="339"/>
        <end position="607"/>
    </location>
</feature>
<dbReference type="SMART" id="SM00194">
    <property type="entry name" value="PTPc"/>
    <property type="match status" value="1"/>
</dbReference>
<accession>A0AAD4J660</accession>
<dbReference type="PROSITE" id="PS00383">
    <property type="entry name" value="TYR_PHOSPHATASE_1"/>
    <property type="match status" value="1"/>
</dbReference>
<dbReference type="InterPro" id="IPR000242">
    <property type="entry name" value="PTP_cat"/>
</dbReference>
<dbReference type="CDD" id="cd22157">
    <property type="entry name" value="F-box_AtFBW1-like"/>
    <property type="match status" value="1"/>
</dbReference>
<evidence type="ECO:0000256" key="2">
    <source>
        <dbReference type="ARBA" id="ARBA00013064"/>
    </source>
</evidence>
<dbReference type="InterPro" id="IPR001810">
    <property type="entry name" value="F-box_dom"/>
</dbReference>
<dbReference type="AlphaFoldDB" id="A0AAD4J660"/>
<dbReference type="InterPro" id="IPR036047">
    <property type="entry name" value="F-box-like_dom_sf"/>
</dbReference>
<keyword evidence="10" id="KW-1185">Reference proteome</keyword>
<dbReference type="GO" id="GO:0004725">
    <property type="term" value="F:protein tyrosine phosphatase activity"/>
    <property type="evidence" value="ECO:0007669"/>
    <property type="project" value="UniProtKB-EC"/>
</dbReference>
<dbReference type="SMART" id="SM00404">
    <property type="entry name" value="PTPc_motif"/>
    <property type="match status" value="1"/>
</dbReference>
<dbReference type="SMART" id="SM00256">
    <property type="entry name" value="FBOX"/>
    <property type="match status" value="1"/>
</dbReference>
<organism evidence="9 10">
    <name type="scientific">Perilla frutescens var. hirtella</name>
    <name type="common">Perilla citriodora</name>
    <name type="synonym">Perilla setoyensis</name>
    <dbReference type="NCBI Taxonomy" id="608512"/>
    <lineage>
        <taxon>Eukaryota</taxon>
        <taxon>Viridiplantae</taxon>
        <taxon>Streptophyta</taxon>
        <taxon>Embryophyta</taxon>
        <taxon>Tracheophyta</taxon>
        <taxon>Spermatophyta</taxon>
        <taxon>Magnoliopsida</taxon>
        <taxon>eudicotyledons</taxon>
        <taxon>Gunneridae</taxon>
        <taxon>Pentapetalae</taxon>
        <taxon>asterids</taxon>
        <taxon>lamiids</taxon>
        <taxon>Lamiales</taxon>
        <taxon>Lamiaceae</taxon>
        <taxon>Nepetoideae</taxon>
        <taxon>Elsholtzieae</taxon>
        <taxon>Perilla</taxon>
    </lineage>
</organism>
<name>A0AAD4J660_PERFH</name>
<dbReference type="PROSITE" id="PS50056">
    <property type="entry name" value="TYR_PHOSPHATASE_2"/>
    <property type="match status" value="1"/>
</dbReference>
<dbReference type="Pfam" id="PF08268">
    <property type="entry name" value="FBA_3"/>
    <property type="match status" value="1"/>
</dbReference>
<dbReference type="InterPro" id="IPR003595">
    <property type="entry name" value="Tyr_Pase_cat"/>
</dbReference>
<dbReference type="Gene3D" id="3.90.190.10">
    <property type="entry name" value="Protein tyrosine phosphatase superfamily"/>
    <property type="match status" value="1"/>
</dbReference>
<evidence type="ECO:0000313" key="10">
    <source>
        <dbReference type="Proteomes" id="UP001190926"/>
    </source>
</evidence>
<keyword evidence="5" id="KW-0378">Hydrolase</keyword>
<dbReference type="InterPro" id="IPR050348">
    <property type="entry name" value="Protein-Tyr_Phosphatase"/>
</dbReference>
<dbReference type="InterPro" id="IPR016130">
    <property type="entry name" value="Tyr_Pase_AS"/>
</dbReference>